<reference evidence="2 3" key="1">
    <citation type="submission" date="2015-09" db="EMBL/GenBank/DDBJ databases">
        <title>Sorangium comparison.</title>
        <authorList>
            <person name="Zaburannyi N."/>
            <person name="Bunk B."/>
            <person name="Overmann J."/>
            <person name="Mueller R."/>
        </authorList>
    </citation>
    <scope>NUCLEOTIDE SEQUENCE [LARGE SCALE GENOMIC DNA]</scope>
    <source>
        <strain evidence="2 3">So ceGT47</strain>
    </source>
</reference>
<dbReference type="InterPro" id="IPR001466">
    <property type="entry name" value="Beta-lactam-related"/>
</dbReference>
<dbReference type="PROSITE" id="PS51257">
    <property type="entry name" value="PROKAR_LIPOPROTEIN"/>
    <property type="match status" value="1"/>
</dbReference>
<dbReference type="PANTHER" id="PTHR46825:SF9">
    <property type="entry name" value="BETA-LACTAMASE-RELATED DOMAIN-CONTAINING PROTEIN"/>
    <property type="match status" value="1"/>
</dbReference>
<proteinExistence type="predicted"/>
<dbReference type="Proteomes" id="UP000295781">
    <property type="component" value="Chromosome"/>
</dbReference>
<dbReference type="EMBL" id="CP012670">
    <property type="protein sequence ID" value="AUX25822.1"/>
    <property type="molecule type" value="Genomic_DNA"/>
</dbReference>
<dbReference type="RefSeq" id="WP_165373466.1">
    <property type="nucleotide sequence ID" value="NZ_CP012670.1"/>
</dbReference>
<sequence>MNLTRCIITCLGVIPSLTGCVAPEDGDGNDSGAAQAASAESVNEATEHLEFVAPSPPPLLNATHDDISWKLAEYAGYPRAGKVTPGMIAAVVKGKHIVAIGASGYAKLPERTPMTTDMIFNIGSNTKSMTATLLSILIEEHPSLDWDTTLAEALPWATAPGKEYIRPAARKNVTLRQLVAHRSGIACADGNELYSHPDYGPGWKSQTRQEVLKEFLRGPVIGVGGVATGFLADCSAPIGVYDYENGNFTIAQAVIDHWSGMAFVDYAKQKLVTPNGMDATYLPSQAFFLAQSGSITGTAAQKAYWNPYFFKPAHPYLAAGDFVWGHNAAGAPRSVLHPDVDPWAMSPGSGGFAFNILDWARYAILHLRDSSPAITNTHALDYASYNYGWGSGPRVTAGGITYTGMCHSGSLTGMRSTICVYPEMDIAYLSFANGGPDPKGAIDSVIGWMASQPAYRRTTGGCKDDPALVTGVQRFWDDEMFGCAGSVTFSDRADLCAAGYHVCSAEEFVEKNTYGATNAEAPKHHYWTDDHLGYSGTGSGSCSAVATGTSCGAETPMRVCSPDTIDPEGNRCNWVRCGYDGGTTSRHFGGCVGNTTAGTLCCKS</sequence>
<dbReference type="InterPro" id="IPR050491">
    <property type="entry name" value="AmpC-like"/>
</dbReference>
<dbReference type="Pfam" id="PF00144">
    <property type="entry name" value="Beta-lactamase"/>
    <property type="match status" value="1"/>
</dbReference>
<accession>A0A4V0NED8</accession>
<dbReference type="SUPFAM" id="SSF56601">
    <property type="entry name" value="beta-lactamase/transpeptidase-like"/>
    <property type="match status" value="1"/>
</dbReference>
<evidence type="ECO:0000313" key="3">
    <source>
        <dbReference type="Proteomes" id="UP000295781"/>
    </source>
</evidence>
<organism evidence="2 3">
    <name type="scientific">Sorangium cellulosum</name>
    <name type="common">Polyangium cellulosum</name>
    <dbReference type="NCBI Taxonomy" id="56"/>
    <lineage>
        <taxon>Bacteria</taxon>
        <taxon>Pseudomonadati</taxon>
        <taxon>Myxococcota</taxon>
        <taxon>Polyangia</taxon>
        <taxon>Polyangiales</taxon>
        <taxon>Polyangiaceae</taxon>
        <taxon>Sorangium</taxon>
    </lineage>
</organism>
<dbReference type="Gene3D" id="3.40.710.10">
    <property type="entry name" value="DD-peptidase/beta-lactamase superfamily"/>
    <property type="match status" value="1"/>
</dbReference>
<dbReference type="InterPro" id="IPR012338">
    <property type="entry name" value="Beta-lactam/transpept-like"/>
</dbReference>
<evidence type="ECO:0000259" key="1">
    <source>
        <dbReference type="Pfam" id="PF00144"/>
    </source>
</evidence>
<gene>
    <name evidence="2" type="ORF">SOCEGT47_063740</name>
</gene>
<protein>
    <recommendedName>
        <fullName evidence="1">Beta-lactamase-related domain-containing protein</fullName>
    </recommendedName>
</protein>
<feature type="domain" description="Beta-lactamase-related" evidence="1">
    <location>
        <begin position="83"/>
        <end position="439"/>
    </location>
</feature>
<name>A0A4V0NED8_SORCE</name>
<dbReference type="PANTHER" id="PTHR46825">
    <property type="entry name" value="D-ALANYL-D-ALANINE-CARBOXYPEPTIDASE/ENDOPEPTIDASE AMPH"/>
    <property type="match status" value="1"/>
</dbReference>
<dbReference type="AlphaFoldDB" id="A0A4V0NED8"/>
<evidence type="ECO:0000313" key="2">
    <source>
        <dbReference type="EMBL" id="AUX25822.1"/>
    </source>
</evidence>